<evidence type="ECO:0000256" key="6">
    <source>
        <dbReference type="ARBA" id="ARBA00022917"/>
    </source>
</evidence>
<dbReference type="GO" id="GO:0005524">
    <property type="term" value="F:ATP binding"/>
    <property type="evidence" value="ECO:0007669"/>
    <property type="project" value="UniProtKB-KW"/>
</dbReference>
<keyword evidence="4" id="KW-0547">Nucleotide-binding</keyword>
<evidence type="ECO:0000256" key="1">
    <source>
        <dbReference type="ARBA" id="ARBA00012831"/>
    </source>
</evidence>
<dbReference type="PROSITE" id="PS50862">
    <property type="entry name" value="AA_TRNA_LIGASE_II"/>
    <property type="match status" value="1"/>
</dbReference>
<feature type="domain" description="Aminoacyl-transfer RNA synthetases class-II family profile" evidence="10">
    <location>
        <begin position="38"/>
        <end position="307"/>
    </location>
</feature>
<proteinExistence type="predicted"/>
<dbReference type="GO" id="GO:0004827">
    <property type="term" value="F:proline-tRNA ligase activity"/>
    <property type="evidence" value="ECO:0007669"/>
    <property type="project" value="UniProtKB-EC"/>
</dbReference>
<evidence type="ECO:0000256" key="2">
    <source>
        <dbReference type="ARBA" id="ARBA00019110"/>
    </source>
</evidence>
<dbReference type="InterPro" id="IPR050062">
    <property type="entry name" value="Pro-tRNA_synthetase"/>
</dbReference>
<dbReference type="PANTHER" id="PTHR42753:SF2">
    <property type="entry name" value="PROLINE--TRNA LIGASE"/>
    <property type="match status" value="1"/>
</dbReference>
<dbReference type="Gene3D" id="3.40.50.800">
    <property type="entry name" value="Anticodon-binding domain"/>
    <property type="match status" value="1"/>
</dbReference>
<dbReference type="InterPro" id="IPR002316">
    <property type="entry name" value="Pro-tRNA-ligase_IIa"/>
</dbReference>
<dbReference type="GO" id="GO:0005829">
    <property type="term" value="C:cytosol"/>
    <property type="evidence" value="ECO:0007669"/>
    <property type="project" value="TreeGrafter"/>
</dbReference>
<name>A0A1G2SZK1_9BACT</name>
<organism evidence="11 12">
    <name type="scientific">Candidatus Zambryskibacteria bacterium RIFCSPHIGHO2_01_FULL_46_25</name>
    <dbReference type="NCBI Taxonomy" id="1802738"/>
    <lineage>
        <taxon>Bacteria</taxon>
        <taxon>Candidatus Zambryskiibacteriota</taxon>
    </lineage>
</organism>
<dbReference type="InterPro" id="IPR036621">
    <property type="entry name" value="Anticodon-bd_dom_sf"/>
</dbReference>
<evidence type="ECO:0000256" key="8">
    <source>
        <dbReference type="ARBA" id="ARBA00029731"/>
    </source>
</evidence>
<keyword evidence="6" id="KW-0648">Protein biosynthesis</keyword>
<dbReference type="Proteomes" id="UP000178107">
    <property type="component" value="Unassembled WGS sequence"/>
</dbReference>
<comment type="catalytic activity">
    <reaction evidence="9">
        <text>tRNA(Pro) + L-proline + ATP = L-prolyl-tRNA(Pro) + AMP + diphosphate</text>
        <dbReference type="Rhea" id="RHEA:14305"/>
        <dbReference type="Rhea" id="RHEA-COMP:9700"/>
        <dbReference type="Rhea" id="RHEA-COMP:9702"/>
        <dbReference type="ChEBI" id="CHEBI:30616"/>
        <dbReference type="ChEBI" id="CHEBI:33019"/>
        <dbReference type="ChEBI" id="CHEBI:60039"/>
        <dbReference type="ChEBI" id="CHEBI:78442"/>
        <dbReference type="ChEBI" id="CHEBI:78532"/>
        <dbReference type="ChEBI" id="CHEBI:456215"/>
        <dbReference type="EC" id="6.1.1.15"/>
    </reaction>
</comment>
<evidence type="ECO:0000256" key="5">
    <source>
        <dbReference type="ARBA" id="ARBA00022840"/>
    </source>
</evidence>
<accession>A0A1G2SZK1</accession>
<reference evidence="11 12" key="1">
    <citation type="journal article" date="2016" name="Nat. Commun.">
        <title>Thousands of microbial genomes shed light on interconnected biogeochemical processes in an aquifer system.</title>
        <authorList>
            <person name="Anantharaman K."/>
            <person name="Brown C.T."/>
            <person name="Hug L.A."/>
            <person name="Sharon I."/>
            <person name="Castelle C.J."/>
            <person name="Probst A.J."/>
            <person name="Thomas B.C."/>
            <person name="Singh A."/>
            <person name="Wilkins M.J."/>
            <person name="Karaoz U."/>
            <person name="Brodie E.L."/>
            <person name="Williams K.H."/>
            <person name="Hubbard S.S."/>
            <person name="Banfield J.F."/>
        </authorList>
    </citation>
    <scope>NUCLEOTIDE SEQUENCE [LARGE SCALE GENOMIC DNA]</scope>
</reference>
<dbReference type="Pfam" id="PF03129">
    <property type="entry name" value="HGTP_anticodon"/>
    <property type="match status" value="1"/>
</dbReference>
<dbReference type="InterPro" id="IPR006195">
    <property type="entry name" value="aa-tRNA-synth_II"/>
</dbReference>
<keyword evidence="7 11" id="KW-0030">Aminoacyl-tRNA synthetase</keyword>
<dbReference type="EC" id="6.1.1.15" evidence="1"/>
<evidence type="ECO:0000313" key="11">
    <source>
        <dbReference type="EMBL" id="OHA90415.1"/>
    </source>
</evidence>
<dbReference type="SUPFAM" id="SSF55681">
    <property type="entry name" value="Class II aaRS and biotin synthetases"/>
    <property type="match status" value="1"/>
</dbReference>
<dbReference type="Pfam" id="PF00587">
    <property type="entry name" value="tRNA-synt_2b"/>
    <property type="match status" value="1"/>
</dbReference>
<dbReference type="InterPro" id="IPR045864">
    <property type="entry name" value="aa-tRNA-synth_II/BPL/LPL"/>
</dbReference>
<gene>
    <name evidence="11" type="ORF">A2838_02375</name>
</gene>
<evidence type="ECO:0000256" key="9">
    <source>
        <dbReference type="ARBA" id="ARBA00047671"/>
    </source>
</evidence>
<dbReference type="PRINTS" id="PR01046">
    <property type="entry name" value="TRNASYNTHPRO"/>
</dbReference>
<dbReference type="InterPro" id="IPR004154">
    <property type="entry name" value="Anticodon-bd"/>
</dbReference>
<evidence type="ECO:0000256" key="4">
    <source>
        <dbReference type="ARBA" id="ARBA00022741"/>
    </source>
</evidence>
<evidence type="ECO:0000256" key="3">
    <source>
        <dbReference type="ARBA" id="ARBA00022598"/>
    </source>
</evidence>
<comment type="caution">
    <text evidence="11">The sequence shown here is derived from an EMBL/GenBank/DDBJ whole genome shotgun (WGS) entry which is preliminary data.</text>
</comment>
<sequence length="402" mass="45524">MKQSTLFTKTRREAPADEISKNAILLTRAGFINKEMAGVYDFLPLGLRTLNKIISIIREEMNALGAHEIFMSSLQRKELWQRTDRWDDKSVDTWFKTNLKDGGELGLGFTHEEPISNMLEQFVSSYKDLPFSVYQFQNKFRNETRAKSGIMRTREFIMKDLYSFSTDVAQHEKFYNRVAQAYRNVFDRTGIGHLTYMTRASGGSFSKFSHEFQTLCEAGEDIIHITDGGKKEAVNKELGDGVGEAHKAVEVGNIFTLGTRFSDPYLKFKNEEGKEVPVFMGSYGIGPARLMGTIVEALSDDKGIVWPKEVAPFRVHLIALGDVKELADEAYKTLEAKGIETLYDDRDARAGEKFADADLIGIPTRVVIGEKSLESKTLEVKERTSEEVKYMTIENLIAELKK</sequence>
<keyword evidence="5" id="KW-0067">ATP-binding</keyword>
<evidence type="ECO:0000313" key="12">
    <source>
        <dbReference type="Proteomes" id="UP000178107"/>
    </source>
</evidence>
<dbReference type="GO" id="GO:0006433">
    <property type="term" value="P:prolyl-tRNA aminoacylation"/>
    <property type="evidence" value="ECO:0007669"/>
    <property type="project" value="InterPro"/>
</dbReference>
<protein>
    <recommendedName>
        <fullName evidence="2">Proline--tRNA ligase</fullName>
        <ecNumber evidence="1">6.1.1.15</ecNumber>
    </recommendedName>
    <alternativeName>
        <fullName evidence="8">Prolyl-tRNA synthetase</fullName>
    </alternativeName>
</protein>
<dbReference type="CDD" id="cd00861">
    <property type="entry name" value="ProRS_anticodon_short"/>
    <property type="match status" value="1"/>
</dbReference>
<dbReference type="Gene3D" id="3.30.930.10">
    <property type="entry name" value="Bira Bifunctional Protein, Domain 2"/>
    <property type="match status" value="1"/>
</dbReference>
<dbReference type="AlphaFoldDB" id="A0A1G2SZK1"/>
<dbReference type="EMBL" id="MHVH01000005">
    <property type="protein sequence ID" value="OHA90415.1"/>
    <property type="molecule type" value="Genomic_DNA"/>
</dbReference>
<keyword evidence="3" id="KW-0436">Ligase</keyword>
<dbReference type="PANTHER" id="PTHR42753">
    <property type="entry name" value="MITOCHONDRIAL RIBOSOME PROTEIN L39/PROLYL-TRNA LIGASE FAMILY MEMBER"/>
    <property type="match status" value="1"/>
</dbReference>
<dbReference type="SUPFAM" id="SSF52954">
    <property type="entry name" value="Class II aaRS ABD-related"/>
    <property type="match status" value="1"/>
</dbReference>
<evidence type="ECO:0000256" key="7">
    <source>
        <dbReference type="ARBA" id="ARBA00023146"/>
    </source>
</evidence>
<dbReference type="InterPro" id="IPR002314">
    <property type="entry name" value="aa-tRNA-synt_IIb"/>
</dbReference>
<dbReference type="InterPro" id="IPR044140">
    <property type="entry name" value="ProRS_anticodon_short"/>
</dbReference>
<evidence type="ECO:0000259" key="10">
    <source>
        <dbReference type="PROSITE" id="PS50862"/>
    </source>
</evidence>